<gene>
    <name evidence="1" type="ORF">CP911_19055</name>
</gene>
<dbReference type="RefSeq" id="WP_048294285.1">
    <property type="nucleotide sequence ID" value="NZ_BPVC01000119.1"/>
</dbReference>
<dbReference type="Proteomes" id="UP000217648">
    <property type="component" value="Unassembled WGS sequence"/>
</dbReference>
<evidence type="ECO:0000313" key="2">
    <source>
        <dbReference type="Proteomes" id="UP000217648"/>
    </source>
</evidence>
<organism evidence="1 2">
    <name type="scientific">Klebsiella quasipneumoniae</name>
    <dbReference type="NCBI Taxonomy" id="1463165"/>
    <lineage>
        <taxon>Bacteria</taxon>
        <taxon>Pseudomonadati</taxon>
        <taxon>Pseudomonadota</taxon>
        <taxon>Gammaproteobacteria</taxon>
        <taxon>Enterobacterales</taxon>
        <taxon>Enterobacteriaceae</taxon>
        <taxon>Klebsiella/Raoultella group</taxon>
        <taxon>Klebsiella</taxon>
        <taxon>Klebsiella pneumoniae complex</taxon>
    </lineage>
</organism>
<reference evidence="1 2" key="1">
    <citation type="submission" date="2017-09" db="EMBL/GenBank/DDBJ databases">
        <title>Mdr eskape-Ghana.</title>
        <authorList>
            <person name="Agyepong N."/>
            <person name="Janice J."/>
            <person name="Samuelsen O."/>
            <person name="Owusu-Ofori A."/>
            <person name="Sundsfjord A."/>
            <person name="Essack S."/>
            <person name="Pedersen T."/>
        </authorList>
    </citation>
    <scope>NUCLEOTIDE SEQUENCE [LARGE SCALE GENOMIC DNA]</scope>
    <source>
        <strain evidence="1 2">46</strain>
    </source>
</reference>
<dbReference type="EMBL" id="NXHG01000012">
    <property type="protein sequence ID" value="PCM59934.1"/>
    <property type="molecule type" value="Genomic_DNA"/>
</dbReference>
<comment type="caution">
    <text evidence="1">The sequence shown here is derived from an EMBL/GenBank/DDBJ whole genome shotgun (WGS) entry which is preliminary data.</text>
</comment>
<sequence length="97" mass="10801">MANLLHGNPAFKAAQSKLAIAQFIGSGEMWSEAFSSMKDIYEEAKHAEDFMFCGREESLSGLKFNDVILNYDMYGDLVSVNADSGNARYKINTEVSY</sequence>
<accession>A0A2A5MGA0</accession>
<dbReference type="AlphaFoldDB" id="A0A2A5MGA0"/>
<name>A0A2A5MGA0_9ENTR</name>
<dbReference type="InterPro" id="IPR010444">
    <property type="entry name" value="Phage_lambda_Kil"/>
</dbReference>
<dbReference type="Pfam" id="PF06301">
    <property type="entry name" value="Lambda_Kil"/>
    <property type="match status" value="1"/>
</dbReference>
<proteinExistence type="predicted"/>
<evidence type="ECO:0000313" key="1">
    <source>
        <dbReference type="EMBL" id="PCM59934.1"/>
    </source>
</evidence>
<evidence type="ECO:0008006" key="3">
    <source>
        <dbReference type="Google" id="ProtNLM"/>
    </source>
</evidence>
<protein>
    <recommendedName>
        <fullName evidence="3">Host cell division inhibitory peptide Kil</fullName>
    </recommendedName>
</protein>